<protein>
    <submittedName>
        <fullName evidence="1">Uncharacterized protein</fullName>
    </submittedName>
</protein>
<feature type="non-terminal residue" evidence="1">
    <location>
        <position position="1"/>
    </location>
</feature>
<dbReference type="AlphaFoldDB" id="A0A0F9AY11"/>
<comment type="caution">
    <text evidence="1">The sequence shown here is derived from an EMBL/GenBank/DDBJ whole genome shotgun (WGS) entry which is preliminary data.</text>
</comment>
<name>A0A0F9AY11_9ZZZZ</name>
<dbReference type="EMBL" id="LAZR01043712">
    <property type="protein sequence ID" value="KKL06417.1"/>
    <property type="molecule type" value="Genomic_DNA"/>
</dbReference>
<gene>
    <name evidence="1" type="ORF">LCGC14_2596210</name>
</gene>
<proteinExistence type="predicted"/>
<accession>A0A0F9AY11</accession>
<reference evidence="1" key="1">
    <citation type="journal article" date="2015" name="Nature">
        <title>Complex archaea that bridge the gap between prokaryotes and eukaryotes.</title>
        <authorList>
            <person name="Spang A."/>
            <person name="Saw J.H."/>
            <person name="Jorgensen S.L."/>
            <person name="Zaremba-Niedzwiedzka K."/>
            <person name="Martijn J."/>
            <person name="Lind A.E."/>
            <person name="van Eijk R."/>
            <person name="Schleper C."/>
            <person name="Guy L."/>
            <person name="Ettema T.J."/>
        </authorList>
    </citation>
    <scope>NUCLEOTIDE SEQUENCE</scope>
</reference>
<organism evidence="1">
    <name type="scientific">marine sediment metagenome</name>
    <dbReference type="NCBI Taxonomy" id="412755"/>
    <lineage>
        <taxon>unclassified sequences</taxon>
        <taxon>metagenomes</taxon>
        <taxon>ecological metagenomes</taxon>
    </lineage>
</organism>
<sequence>PFQDKPTLAAVERFWDDFEPDYEVYDGENPLLRTQDRFVRRAPRANAN</sequence>
<evidence type="ECO:0000313" key="1">
    <source>
        <dbReference type="EMBL" id="KKL06417.1"/>
    </source>
</evidence>